<dbReference type="InterPro" id="IPR001279">
    <property type="entry name" value="Metallo-B-lactamas"/>
</dbReference>
<dbReference type="Pfam" id="PF12706">
    <property type="entry name" value="Lactamase_B_2"/>
    <property type="match status" value="1"/>
</dbReference>
<dbReference type="Gene3D" id="3.60.15.10">
    <property type="entry name" value="Ribonuclease Z/Hydroxyacylglutathione hydrolase-like"/>
    <property type="match status" value="1"/>
</dbReference>
<dbReference type="RefSeq" id="WP_249248215.1">
    <property type="nucleotide sequence ID" value="NZ_JAKIKT010000002.1"/>
</dbReference>
<proteinExistence type="predicted"/>
<keyword evidence="3" id="KW-1185">Reference proteome</keyword>
<evidence type="ECO:0000313" key="2">
    <source>
        <dbReference type="EMBL" id="MCL2913452.1"/>
    </source>
</evidence>
<reference evidence="2 3" key="1">
    <citation type="submission" date="2022-01" db="EMBL/GenBank/DDBJ databases">
        <title>Whole genome-based taxonomy of the Shewanellaceae.</title>
        <authorList>
            <person name="Martin-Rodriguez A.J."/>
        </authorList>
    </citation>
    <scope>NUCLEOTIDE SEQUENCE [LARGE SCALE GENOMIC DNA]</scope>
    <source>
        <strain evidence="2 3">DSM 21332</strain>
    </source>
</reference>
<dbReference type="InterPro" id="IPR036866">
    <property type="entry name" value="RibonucZ/Hydroxyglut_hydro"/>
</dbReference>
<name>A0ABT0N4U0_9GAMM</name>
<accession>A0ABT0N4U0</accession>
<protein>
    <submittedName>
        <fullName evidence="2">MBL fold metallo-hydrolase</fullName>
    </submittedName>
</protein>
<sequence length="281" mass="32032">MVLGIAQDAGYPQTLCYRPHCMPAWQDKSLRKMATSLAVVDHIHKAQYLFEATPDLPQQLYLLQQEWSNPDYQLQGVFLTHAHMGHYTGLMHFGRESASTKQLPVYAMPQMRSFLENNGPWSQLVKLNNIELKELQNKREVVLGNVRVTPVLVPHRDEFSETVGYLIKGKTKTALFIPDIDKWEKWDTAIEELIPQVDYALLDATFYSADELKGRTMAEVPHPLVVESMNRFRELPPEQKRKVIFIHLNHTNPLLDSSSPESLAVTDAGFRVASEGLVLPL</sequence>
<gene>
    <name evidence="2" type="ORF">L2725_06570</name>
</gene>
<dbReference type="SUPFAM" id="SSF56281">
    <property type="entry name" value="Metallo-hydrolase/oxidoreductase"/>
    <property type="match status" value="1"/>
</dbReference>
<evidence type="ECO:0000313" key="3">
    <source>
        <dbReference type="Proteomes" id="UP001202831"/>
    </source>
</evidence>
<evidence type="ECO:0000259" key="1">
    <source>
        <dbReference type="Pfam" id="PF12706"/>
    </source>
</evidence>
<dbReference type="Proteomes" id="UP001202831">
    <property type="component" value="Unassembled WGS sequence"/>
</dbReference>
<comment type="caution">
    <text evidence="2">The sequence shown here is derived from an EMBL/GenBank/DDBJ whole genome shotgun (WGS) entry which is preliminary data.</text>
</comment>
<organism evidence="2 3">
    <name type="scientific">Shewanella corallii</name>
    <dbReference type="NCBI Taxonomy" id="560080"/>
    <lineage>
        <taxon>Bacteria</taxon>
        <taxon>Pseudomonadati</taxon>
        <taxon>Pseudomonadota</taxon>
        <taxon>Gammaproteobacteria</taxon>
        <taxon>Alteromonadales</taxon>
        <taxon>Shewanellaceae</taxon>
        <taxon>Shewanella</taxon>
    </lineage>
</organism>
<feature type="domain" description="Metallo-beta-lactamase" evidence="1">
    <location>
        <begin position="48"/>
        <end position="247"/>
    </location>
</feature>
<dbReference type="EMBL" id="JAKIKT010000002">
    <property type="protein sequence ID" value="MCL2913452.1"/>
    <property type="molecule type" value="Genomic_DNA"/>
</dbReference>